<dbReference type="InterPro" id="IPR045659">
    <property type="entry name" value="LptD_2"/>
</dbReference>
<proteinExistence type="predicted"/>
<accession>A0A379DGR0</accession>
<feature type="chain" id="PRO_5016920528" evidence="2">
    <location>
        <begin position="25"/>
        <end position="979"/>
    </location>
</feature>
<evidence type="ECO:0000313" key="4">
    <source>
        <dbReference type="EMBL" id="SUB76895.1"/>
    </source>
</evidence>
<feature type="domain" description="LPS-assembly protein LptD central" evidence="3">
    <location>
        <begin position="264"/>
        <end position="746"/>
    </location>
</feature>
<feature type="compositionally biased region" description="Basic and acidic residues" evidence="1">
    <location>
        <begin position="835"/>
        <end position="851"/>
    </location>
</feature>
<organism evidence="4 5">
    <name type="scientific">Porphyromonas macacae</name>
    <dbReference type="NCBI Taxonomy" id="28115"/>
    <lineage>
        <taxon>Bacteria</taxon>
        <taxon>Pseudomonadati</taxon>
        <taxon>Bacteroidota</taxon>
        <taxon>Bacteroidia</taxon>
        <taxon>Bacteroidales</taxon>
        <taxon>Porphyromonadaceae</taxon>
        <taxon>Porphyromonas</taxon>
    </lineage>
</organism>
<dbReference type="GO" id="GO:1990351">
    <property type="term" value="C:transporter complex"/>
    <property type="evidence" value="ECO:0007669"/>
    <property type="project" value="TreeGrafter"/>
</dbReference>
<evidence type="ECO:0000256" key="1">
    <source>
        <dbReference type="SAM" id="MobiDB-lite"/>
    </source>
</evidence>
<sequence>MNRNKQRNCNILPLMVLSVLVLLSACGTGRSRKQTASVPSEVLEKVTQTADSLLQGADEVGANLVTDTVLPKLNIDPVSEISSVSKPDSLILKDSLSLPDSLEADSLHQPSKFGLEDVVEYKAQDSMVIEGSNMVYFYGESSVKYQQKSLDAHYMRVNLDSSQVFSRYVLDSVGKPAFIPKFTDNQEAYEAKSMTYNFKSEKGFISGVTTQQGEGYLTSRLTKKVDDNTMFSQGVRYTTCDHHDHPHFYINIQKAKIRPGKNLVAGPANLVLLDVPLPIGLPFGFFPFSETYSSGVLMPSFGEDYGRGFFLRNGGYYFAFNDYIDLAVTGEVYTKGSWGVSARSTYRKRYRYNGSFDFSYLVTTSGDKYVGDYTKAKDMRISWTHSQDPKADPVQNFSASVNFSTSSYNHNSLDHVYNPMRSGENNKSSTVNYSRSFPGTPWRLSASFSIDQRSIDSTINVTLPDLSVSMSRIFPFKRKTAVGSERWYEKIAVSYSGQVRNSILSKENEILQKNIIRDWRNGVSHRIPITASYKLLDYVDLTLNADYNERWYSKKVSRRYSQEHRRMVNADTTYGFNRVYDFNTSMSASTTLYGFYKPKFGGEKLQMIRHTVTPRISLNYRPDFGDPKWGYWRTYNYVDSLGKAHSEHYSPYDGQIFGRPERGKSASISFGMENNIEAKWKTLVKSDSTDTETEEFKKISIIDNFSWDWSYNMAVDSFRWSDIGTSLRLKLSKDFVLNLSGSFDPYIYEYTVDDQGNVNPYPVDKLRILHGRGIGSLRSTGTSFNFTLNQDKLKKFFDLFRRKKKSEGKDEQQSQGPPAKDNDEGLSLPPPSAEGKNDGEAGERSQKTPDRYDDDGFLIYQVPWNLSINYGVTLNRDKFSIERKDFTYKLFHNLSLSGSIQPTQNWSVNFNANYNFELKKLTSLTFNLVRDMHCWQITASAMPFGPYKSYTMTVAVKSSLLRDLKYDKHSSRRNANLWY</sequence>
<dbReference type="InterPro" id="IPR050218">
    <property type="entry name" value="LptD"/>
</dbReference>
<dbReference type="AlphaFoldDB" id="A0A379DGR0"/>
<evidence type="ECO:0000259" key="3">
    <source>
        <dbReference type="Pfam" id="PF19838"/>
    </source>
</evidence>
<dbReference type="PANTHER" id="PTHR30189:SF1">
    <property type="entry name" value="LPS-ASSEMBLY PROTEIN LPTD"/>
    <property type="match status" value="1"/>
</dbReference>
<dbReference type="PANTHER" id="PTHR30189">
    <property type="entry name" value="LPS-ASSEMBLY PROTEIN"/>
    <property type="match status" value="1"/>
</dbReference>
<gene>
    <name evidence="4" type="ORF">NCTC13100_00006</name>
</gene>
<evidence type="ECO:0000256" key="2">
    <source>
        <dbReference type="SAM" id="SignalP"/>
    </source>
</evidence>
<protein>
    <submittedName>
        <fullName evidence="4">Organic solvent tolerance protein OstA</fullName>
    </submittedName>
</protein>
<dbReference type="Proteomes" id="UP000254263">
    <property type="component" value="Unassembled WGS sequence"/>
</dbReference>
<feature type="region of interest" description="Disordered" evidence="1">
    <location>
        <begin position="805"/>
        <end position="852"/>
    </location>
</feature>
<dbReference type="GO" id="GO:0009279">
    <property type="term" value="C:cell outer membrane"/>
    <property type="evidence" value="ECO:0007669"/>
    <property type="project" value="TreeGrafter"/>
</dbReference>
<dbReference type="PROSITE" id="PS51257">
    <property type="entry name" value="PROKAR_LIPOPROTEIN"/>
    <property type="match status" value="1"/>
</dbReference>
<feature type="signal peptide" evidence="2">
    <location>
        <begin position="1"/>
        <end position="24"/>
    </location>
</feature>
<dbReference type="Pfam" id="PF19838">
    <property type="entry name" value="LptD_2"/>
    <property type="match status" value="1"/>
</dbReference>
<evidence type="ECO:0000313" key="5">
    <source>
        <dbReference type="Proteomes" id="UP000254263"/>
    </source>
</evidence>
<dbReference type="EMBL" id="UGTI01000001">
    <property type="protein sequence ID" value="SUB76895.1"/>
    <property type="molecule type" value="Genomic_DNA"/>
</dbReference>
<reference evidence="4 5" key="1">
    <citation type="submission" date="2018-06" db="EMBL/GenBank/DDBJ databases">
        <authorList>
            <consortium name="Pathogen Informatics"/>
            <person name="Doyle S."/>
        </authorList>
    </citation>
    <scope>NUCLEOTIDE SEQUENCE [LARGE SCALE GENOMIC DNA]</scope>
    <source>
        <strain evidence="4 5">NCTC13100</strain>
    </source>
</reference>
<dbReference type="RefSeq" id="WP_018359846.1">
    <property type="nucleotide sequence ID" value="NZ_UGTI01000001.1"/>
</dbReference>
<keyword evidence="2" id="KW-0732">Signal</keyword>
<name>A0A379DGR0_9PORP</name>